<organism evidence="1 2">
    <name type="scientific">Muricoccus pecuniae</name>
    <dbReference type="NCBI Taxonomy" id="693023"/>
    <lineage>
        <taxon>Bacteria</taxon>
        <taxon>Pseudomonadati</taxon>
        <taxon>Pseudomonadota</taxon>
        <taxon>Alphaproteobacteria</taxon>
        <taxon>Acetobacterales</taxon>
        <taxon>Roseomonadaceae</taxon>
        <taxon>Muricoccus</taxon>
    </lineage>
</organism>
<evidence type="ECO:0000313" key="2">
    <source>
        <dbReference type="Proteomes" id="UP000580654"/>
    </source>
</evidence>
<dbReference type="EMBL" id="JACIJD010000005">
    <property type="protein sequence ID" value="MBB5693380.1"/>
    <property type="molecule type" value="Genomic_DNA"/>
</dbReference>
<keyword evidence="2" id="KW-1185">Reference proteome</keyword>
<name>A0A840Y1B2_9PROT</name>
<gene>
    <name evidence="1" type="ORF">FHS87_001409</name>
</gene>
<dbReference type="Proteomes" id="UP000580654">
    <property type="component" value="Unassembled WGS sequence"/>
</dbReference>
<reference evidence="1 2" key="1">
    <citation type="submission" date="2020-08" db="EMBL/GenBank/DDBJ databases">
        <title>Genomic Encyclopedia of Type Strains, Phase IV (KMG-IV): sequencing the most valuable type-strain genomes for metagenomic binning, comparative biology and taxonomic classification.</title>
        <authorList>
            <person name="Goeker M."/>
        </authorList>
    </citation>
    <scope>NUCLEOTIDE SEQUENCE [LARGE SCALE GENOMIC DNA]</scope>
    <source>
        <strain evidence="1 2">DSM 25622</strain>
    </source>
</reference>
<protein>
    <submittedName>
        <fullName evidence="1">Uncharacterized protein</fullName>
    </submittedName>
</protein>
<proteinExistence type="predicted"/>
<sequence>MTGLVLGWLLPPGERRSLLALVPPRYARVVAHHVTLKPGVRPGHPLPREEEGVVVGVADDGTGVQALVVSIGGTTDRFDGSTFHVTWSLGPGRKPVESNAVIAKHGWMALDPPRPIRLEPAIFGSGM</sequence>
<dbReference type="AlphaFoldDB" id="A0A840Y1B2"/>
<evidence type="ECO:0000313" key="1">
    <source>
        <dbReference type="EMBL" id="MBB5693380.1"/>
    </source>
</evidence>
<accession>A0A840Y1B2</accession>
<comment type="caution">
    <text evidence="1">The sequence shown here is derived from an EMBL/GenBank/DDBJ whole genome shotgun (WGS) entry which is preliminary data.</text>
</comment>
<dbReference type="RefSeq" id="WP_184515437.1">
    <property type="nucleotide sequence ID" value="NZ_JACIJD010000005.1"/>
</dbReference>